<sequence>MSTDKLSSPSSSSAGNNSGYSPLGGSRATTSSNDNPYLVIRKEPPSSVYSNESFEVEIELELPKTSSPPSTIWANEPIELTATLHDAKSGNRCTTEAVLVTEPMKITMPPSINPEMKRYCRVRCMIRMDSIRRDTGAALEVRFAPKYETNVISRASIIGTSTRPINMVNYKMRISMDEEWESVWYKDEGGRDKSMEVFASIYDKDGQLKTGEQIPLLPVLCYKVEGRSPSKVANQDILRTLGSNKIILDKDTGKARVRFRVEDVSKNHQGQDFILQIAPEPKSKGFKDVAPAYTPAVNVRSKRNKRSRNNSRGGLKDGLEKASPAMSRQRVAYEPSHTQSDNSFDRQDSGRLREAMKSVINWADEVVNGLYPLQWTVMGYPQHPDGSPDYSRPYHNMPNPNGLISRILSQYSDQVRDNLRVLLNAVEQSSASGNTSDDYNMSMALPREPTDPYSIMGAPAGVIHPAARAPLHPSFGPPDITRQTVGHGMPISVMAGEASRPGMHPSISSEAFRSRPDSSMAYPARTQLPPMPGLQMAAPPQYSFHGGLASSSAVADTSPGMEDFGHMRRSSDFQSQRSHRIQQSEDESRESEVEYVLAKQYKALRTGERLGFPAYSANKEILGFYRDASGKVGVGQFVPISRHSTEFGPLEIMQATEILEDAIAKKSAAVHALKDWGTISNLLDHALVYDWSKDIGGNSSAPTT</sequence>
<feature type="region of interest" description="Disordered" evidence="1">
    <location>
        <begin position="547"/>
        <end position="591"/>
    </location>
</feature>
<evidence type="ECO:0000256" key="1">
    <source>
        <dbReference type="SAM" id="MobiDB-lite"/>
    </source>
</evidence>
<dbReference type="AlphaFoldDB" id="A0A9K3LP88"/>
<feature type="region of interest" description="Disordered" evidence="1">
    <location>
        <begin position="1"/>
        <end position="42"/>
    </location>
</feature>
<reference evidence="2" key="2">
    <citation type="submission" date="2021-04" db="EMBL/GenBank/DDBJ databases">
        <authorList>
            <person name="Podell S."/>
        </authorList>
    </citation>
    <scope>NUCLEOTIDE SEQUENCE</scope>
    <source>
        <strain evidence="2">Hildebrandi</strain>
    </source>
</reference>
<evidence type="ECO:0000313" key="3">
    <source>
        <dbReference type="Proteomes" id="UP000693970"/>
    </source>
</evidence>
<dbReference type="EMBL" id="JAGRRH010000009">
    <property type="protein sequence ID" value="KAG7365394.1"/>
    <property type="molecule type" value="Genomic_DNA"/>
</dbReference>
<feature type="region of interest" description="Disordered" evidence="1">
    <location>
        <begin position="285"/>
        <end position="350"/>
    </location>
</feature>
<protein>
    <submittedName>
        <fullName evidence="2">Uncharacterized protein</fullName>
    </submittedName>
</protein>
<dbReference type="Proteomes" id="UP000693970">
    <property type="component" value="Unassembled WGS sequence"/>
</dbReference>
<gene>
    <name evidence="2" type="ORF">IV203_038598</name>
</gene>
<proteinExistence type="predicted"/>
<feature type="compositionally biased region" description="Basic residues" evidence="1">
    <location>
        <begin position="300"/>
        <end position="309"/>
    </location>
</feature>
<evidence type="ECO:0000313" key="2">
    <source>
        <dbReference type="EMBL" id="KAG7365394.1"/>
    </source>
</evidence>
<name>A0A9K3LP88_9STRA</name>
<dbReference type="OrthoDB" id="69973at2759"/>
<feature type="region of interest" description="Disordered" evidence="1">
    <location>
        <begin position="497"/>
        <end position="517"/>
    </location>
</feature>
<comment type="caution">
    <text evidence="2">The sequence shown here is derived from an EMBL/GenBank/DDBJ whole genome shotgun (WGS) entry which is preliminary data.</text>
</comment>
<feature type="compositionally biased region" description="Low complexity" evidence="1">
    <location>
        <begin position="7"/>
        <end position="21"/>
    </location>
</feature>
<accession>A0A9K3LP88</accession>
<reference evidence="2" key="1">
    <citation type="journal article" date="2021" name="Sci. Rep.">
        <title>Diploid genomic architecture of Nitzschia inconspicua, an elite biomass production diatom.</title>
        <authorList>
            <person name="Oliver A."/>
            <person name="Podell S."/>
            <person name="Pinowska A."/>
            <person name="Traller J.C."/>
            <person name="Smith S.R."/>
            <person name="McClure R."/>
            <person name="Beliaev A."/>
            <person name="Bohutskyi P."/>
            <person name="Hill E.A."/>
            <person name="Rabines A."/>
            <person name="Zheng H."/>
            <person name="Allen L.Z."/>
            <person name="Kuo A."/>
            <person name="Grigoriev I.V."/>
            <person name="Allen A.E."/>
            <person name="Hazlebeck D."/>
            <person name="Allen E.E."/>
        </authorList>
    </citation>
    <scope>NUCLEOTIDE SEQUENCE</scope>
    <source>
        <strain evidence="2">Hildebrandi</strain>
    </source>
</reference>
<organism evidence="2 3">
    <name type="scientific">Nitzschia inconspicua</name>
    <dbReference type="NCBI Taxonomy" id="303405"/>
    <lineage>
        <taxon>Eukaryota</taxon>
        <taxon>Sar</taxon>
        <taxon>Stramenopiles</taxon>
        <taxon>Ochrophyta</taxon>
        <taxon>Bacillariophyta</taxon>
        <taxon>Bacillariophyceae</taxon>
        <taxon>Bacillariophycidae</taxon>
        <taxon>Bacillariales</taxon>
        <taxon>Bacillariaceae</taxon>
        <taxon>Nitzschia</taxon>
    </lineage>
</organism>
<keyword evidence="3" id="KW-1185">Reference proteome</keyword>